<name>X6M0I6_RETFI</name>
<feature type="region of interest" description="Disordered" evidence="1">
    <location>
        <begin position="1"/>
        <end position="101"/>
    </location>
</feature>
<sequence length="308" mass="35026">VDLPSRHSFLKQSKKRKEKKSKPFLRWFQMHKTAEHKEDNDSSNNVGFEARSSSTALKSGSYSPTGANRSAGGNTSSTSGKNQSDHSQDKESESQGLHSNPKKGIPIEVFGQFVDYFNSLLECVLLPEIAPYYFRTEPTLIIGMISSTKAIDYVSGKKQALNIRQGTCLIRFSRKSPFSLVLVRSIGRDEKSLRSAQHKIEIIKQKDTVTFQVGDAVEKSLHDVVYNMVDFNSLFYLRNNGTPDFLPRKNLLTLIVKSCMYQSSQIVNLSFPLKFCWEFFYLFGQITSYMHFFIIFEKCLKDVENCGS</sequence>
<feature type="compositionally biased region" description="Polar residues" evidence="1">
    <location>
        <begin position="42"/>
        <end position="82"/>
    </location>
</feature>
<dbReference type="AlphaFoldDB" id="X6M0I6"/>
<dbReference type="Proteomes" id="UP000023152">
    <property type="component" value="Unassembled WGS sequence"/>
</dbReference>
<evidence type="ECO:0000256" key="1">
    <source>
        <dbReference type="SAM" id="MobiDB-lite"/>
    </source>
</evidence>
<feature type="compositionally biased region" description="Basic residues" evidence="1">
    <location>
        <begin position="8"/>
        <end position="23"/>
    </location>
</feature>
<proteinExistence type="predicted"/>
<organism evidence="2 3">
    <name type="scientific">Reticulomyxa filosa</name>
    <dbReference type="NCBI Taxonomy" id="46433"/>
    <lineage>
        <taxon>Eukaryota</taxon>
        <taxon>Sar</taxon>
        <taxon>Rhizaria</taxon>
        <taxon>Retaria</taxon>
        <taxon>Foraminifera</taxon>
        <taxon>Monothalamids</taxon>
        <taxon>Reticulomyxidae</taxon>
        <taxon>Reticulomyxa</taxon>
    </lineage>
</organism>
<feature type="compositionally biased region" description="Basic and acidic residues" evidence="1">
    <location>
        <begin position="83"/>
        <end position="93"/>
    </location>
</feature>
<comment type="caution">
    <text evidence="2">The sequence shown here is derived from an EMBL/GenBank/DDBJ whole genome shotgun (WGS) entry which is preliminary data.</text>
</comment>
<feature type="non-terminal residue" evidence="2">
    <location>
        <position position="1"/>
    </location>
</feature>
<dbReference type="EMBL" id="ASPP01025857">
    <property type="protein sequence ID" value="ETO07698.1"/>
    <property type="molecule type" value="Genomic_DNA"/>
</dbReference>
<evidence type="ECO:0000313" key="3">
    <source>
        <dbReference type="Proteomes" id="UP000023152"/>
    </source>
</evidence>
<gene>
    <name evidence="2" type="ORF">RFI_29692</name>
</gene>
<protein>
    <submittedName>
        <fullName evidence="2">Uncharacterized protein</fullName>
    </submittedName>
</protein>
<evidence type="ECO:0000313" key="2">
    <source>
        <dbReference type="EMBL" id="ETO07698.1"/>
    </source>
</evidence>
<keyword evidence="3" id="KW-1185">Reference proteome</keyword>
<reference evidence="2 3" key="1">
    <citation type="journal article" date="2013" name="Curr. Biol.">
        <title>The Genome of the Foraminiferan Reticulomyxa filosa.</title>
        <authorList>
            <person name="Glockner G."/>
            <person name="Hulsmann N."/>
            <person name="Schleicher M."/>
            <person name="Noegel A.A."/>
            <person name="Eichinger L."/>
            <person name="Gallinger C."/>
            <person name="Pawlowski J."/>
            <person name="Sierra R."/>
            <person name="Euteneuer U."/>
            <person name="Pillet L."/>
            <person name="Moustafa A."/>
            <person name="Platzer M."/>
            <person name="Groth M."/>
            <person name="Szafranski K."/>
            <person name="Schliwa M."/>
        </authorList>
    </citation>
    <scope>NUCLEOTIDE SEQUENCE [LARGE SCALE GENOMIC DNA]</scope>
</reference>
<accession>X6M0I6</accession>